<accession>A0ABD7PN57</accession>
<dbReference type="InterPro" id="IPR000653">
    <property type="entry name" value="DegT/StrS_aminotransferase"/>
</dbReference>
<organism evidence="4 5">
    <name type="scientific">Rhizobium leguminosarum</name>
    <dbReference type="NCBI Taxonomy" id="384"/>
    <lineage>
        <taxon>Bacteria</taxon>
        <taxon>Pseudomonadati</taxon>
        <taxon>Pseudomonadota</taxon>
        <taxon>Alphaproteobacteria</taxon>
        <taxon>Hyphomicrobiales</taxon>
        <taxon>Rhizobiaceae</taxon>
        <taxon>Rhizobium/Agrobacterium group</taxon>
        <taxon>Rhizobium</taxon>
    </lineage>
</organism>
<reference evidence="4 5" key="1">
    <citation type="submission" date="2019-02" db="EMBL/GenBank/DDBJ databases">
        <title>The genomic architecture of introgression among sibling species of bacteria.</title>
        <authorList>
            <person name="Cavassim M.I.A."/>
            <person name="Moeskjaer S."/>
            <person name="Moslemi C."/>
            <person name="Fields B."/>
            <person name="Bachmann A."/>
            <person name="Vilhjalmsson B."/>
            <person name="Schierup M.H."/>
            <person name="Young J.P.W."/>
            <person name="Andersen S.U."/>
        </authorList>
    </citation>
    <scope>NUCLEOTIDE SEQUENCE [LARGE SCALE GENOMIC DNA]</scope>
    <source>
        <strain evidence="4 5">SM151B</strain>
    </source>
</reference>
<dbReference type="SUPFAM" id="SSF53383">
    <property type="entry name" value="PLP-dependent transferases"/>
    <property type="match status" value="1"/>
</dbReference>
<name>A0ABD7PN57_RHILE</name>
<keyword evidence="2 3" id="KW-0663">Pyridoxal phosphate</keyword>
<comment type="caution">
    <text evidence="4">The sequence shown here is derived from an EMBL/GenBank/DDBJ whole genome shotgun (WGS) entry which is preliminary data.</text>
</comment>
<keyword evidence="4" id="KW-0032">Aminotransferase</keyword>
<dbReference type="GO" id="GO:0008483">
    <property type="term" value="F:transaminase activity"/>
    <property type="evidence" value="ECO:0007669"/>
    <property type="project" value="UniProtKB-KW"/>
</dbReference>
<protein>
    <submittedName>
        <fullName evidence="4">Aminotransferase class I/II-fold pyridoxal phosphate-dependent enzyme</fullName>
    </submittedName>
</protein>
<dbReference type="Pfam" id="PF01041">
    <property type="entry name" value="DegT_DnrJ_EryC1"/>
    <property type="match status" value="1"/>
</dbReference>
<dbReference type="Proteomes" id="UP000292036">
    <property type="component" value="Unassembled WGS sequence"/>
</dbReference>
<dbReference type="PIRSF" id="PIRSF000390">
    <property type="entry name" value="PLP_StrS"/>
    <property type="match status" value="1"/>
</dbReference>
<proteinExistence type="inferred from homology"/>
<evidence type="ECO:0000256" key="2">
    <source>
        <dbReference type="PIRSR" id="PIRSR000390-2"/>
    </source>
</evidence>
<evidence type="ECO:0000256" key="1">
    <source>
        <dbReference type="PIRSR" id="PIRSR000390-1"/>
    </source>
</evidence>
<evidence type="ECO:0000256" key="3">
    <source>
        <dbReference type="RuleBase" id="RU004508"/>
    </source>
</evidence>
<keyword evidence="4" id="KW-0808">Transferase</keyword>
<dbReference type="EMBL" id="SIPS01000001">
    <property type="protein sequence ID" value="TAW28385.1"/>
    <property type="molecule type" value="Genomic_DNA"/>
</dbReference>
<dbReference type="CDD" id="cd00616">
    <property type="entry name" value="AHBA_syn"/>
    <property type="match status" value="1"/>
</dbReference>
<evidence type="ECO:0000313" key="4">
    <source>
        <dbReference type="EMBL" id="TAW28385.1"/>
    </source>
</evidence>
<feature type="active site" description="Proton acceptor" evidence="1">
    <location>
        <position position="199"/>
    </location>
</feature>
<feature type="modified residue" description="N6-(pyridoxal phosphate)lysine" evidence="2">
    <location>
        <position position="199"/>
    </location>
</feature>
<dbReference type="RefSeq" id="WP_130667314.1">
    <property type="nucleotide sequence ID" value="NZ_JAAXBV010000009.1"/>
</dbReference>
<dbReference type="AlphaFoldDB" id="A0ABD7PN57"/>
<dbReference type="InterPro" id="IPR015424">
    <property type="entry name" value="PyrdxlP-dep_Trfase"/>
</dbReference>
<comment type="similarity">
    <text evidence="3">Belongs to the DegT/DnrJ/EryC1 family.</text>
</comment>
<sequence length="384" mass="41820">MIPLAVPNLAGREAEYLQECITSTFVSTVGPFVSRFEEMVAAAAGAKHAVATSAGTTALHAALLSVGVERDDLVIAPAFTFIASIASIAHCGAVPWLFDVSAENWTIDVRLLADKLEKETSRRADGSLVHKDTERRVSAILPVFTLGIPAQMDEINELAKSYDLPIVVDAAAALGTDYKGRSSGNLGADFTMYSFNGNKTVTAGGGGGIVTDDPEKARLFRHLTTTARVGANYDHDIVGYNYRMTNLQAAVGCAQMENLDRFVEAKRNIARKYREAFSDIAGTAPFPDPEYARSGHWFSGIVVNNRDPGQLADIHVRLREAGIDSRPFWKPAHLQAPYVRAPRTEMKVCESLWQRIVTLPCSTALTAADQDYIVDNVRRQFANN</sequence>
<dbReference type="InterPro" id="IPR015421">
    <property type="entry name" value="PyrdxlP-dep_Trfase_major"/>
</dbReference>
<dbReference type="Gene3D" id="3.40.640.10">
    <property type="entry name" value="Type I PLP-dependent aspartate aminotransferase-like (Major domain)"/>
    <property type="match status" value="1"/>
</dbReference>
<gene>
    <name evidence="4" type="ORF">ELI19_02140</name>
</gene>
<dbReference type="PANTHER" id="PTHR30244">
    <property type="entry name" value="TRANSAMINASE"/>
    <property type="match status" value="1"/>
</dbReference>
<dbReference type="PANTHER" id="PTHR30244:SF30">
    <property type="entry name" value="BLR5990 PROTEIN"/>
    <property type="match status" value="1"/>
</dbReference>
<evidence type="ECO:0000313" key="5">
    <source>
        <dbReference type="Proteomes" id="UP000292036"/>
    </source>
</evidence>